<evidence type="ECO:0000256" key="11">
    <source>
        <dbReference type="ARBA" id="ARBA00023284"/>
    </source>
</evidence>
<keyword evidence="6 12" id="KW-1133">Transmembrane helix</keyword>
<feature type="disulfide bond" description="Redox-active" evidence="12">
    <location>
        <begin position="35"/>
        <end position="38"/>
    </location>
</feature>
<keyword evidence="8 12" id="KW-0472">Membrane</keyword>
<accession>A0A162F5C4</accession>
<dbReference type="PIRSF" id="PIRSF036659">
    <property type="entry name" value="BdbC"/>
    <property type="match status" value="1"/>
</dbReference>
<keyword evidence="10 12" id="KW-0143">Chaperone</keyword>
<feature type="transmembrane region" description="Helical" evidence="13">
    <location>
        <begin position="64"/>
        <end position="83"/>
    </location>
</feature>
<evidence type="ECO:0000256" key="3">
    <source>
        <dbReference type="ARBA" id="ARBA00022448"/>
    </source>
</evidence>
<dbReference type="GO" id="GO:0006457">
    <property type="term" value="P:protein folding"/>
    <property type="evidence" value="ECO:0007669"/>
    <property type="project" value="InterPro"/>
</dbReference>
<evidence type="ECO:0000256" key="12">
    <source>
        <dbReference type="HAMAP-Rule" id="MF_00287"/>
    </source>
</evidence>
<comment type="caution">
    <text evidence="12">Lacks conserved residue(s) required for the propagation of feature annotation.</text>
</comment>
<comment type="caution">
    <text evidence="14">The sequence shown here is derived from an EMBL/GenBank/DDBJ whole genome shotgun (WGS) entry which is preliminary data.</text>
</comment>
<keyword evidence="7 12" id="KW-0560">Oxidoreductase</keyword>
<dbReference type="Gene3D" id="1.20.1550.10">
    <property type="entry name" value="DsbB-like"/>
    <property type="match status" value="1"/>
</dbReference>
<evidence type="ECO:0000256" key="1">
    <source>
        <dbReference type="ARBA" id="ARBA00004141"/>
    </source>
</evidence>
<dbReference type="InterPro" id="IPR023380">
    <property type="entry name" value="DsbB-like_sf"/>
</dbReference>
<name>A0A162F5C4_9BACI</name>
<protein>
    <recommendedName>
        <fullName evidence="12">Probable disulfide formation protein</fullName>
    </recommendedName>
    <alternativeName>
        <fullName evidence="12">Disulfide oxidoreductase</fullName>
    </alternativeName>
    <alternativeName>
        <fullName evidence="12">Thiol-disulfide oxidoreductase</fullName>
    </alternativeName>
</protein>
<dbReference type="HAMAP" id="MF_00287">
    <property type="entry name" value="BdbC"/>
    <property type="match status" value="1"/>
</dbReference>
<dbReference type="Pfam" id="PF02600">
    <property type="entry name" value="DsbB"/>
    <property type="match status" value="1"/>
</dbReference>
<evidence type="ECO:0000256" key="5">
    <source>
        <dbReference type="ARBA" id="ARBA00022982"/>
    </source>
</evidence>
<evidence type="ECO:0000313" key="15">
    <source>
        <dbReference type="Proteomes" id="UP000075806"/>
    </source>
</evidence>
<evidence type="ECO:0000256" key="7">
    <source>
        <dbReference type="ARBA" id="ARBA00023002"/>
    </source>
</evidence>
<feature type="transmembrane region" description="Helical" evidence="13">
    <location>
        <begin position="39"/>
        <end position="57"/>
    </location>
</feature>
<dbReference type="RefSeq" id="WP_061947087.1">
    <property type="nucleotide sequence ID" value="NZ_LTAO01000001.1"/>
</dbReference>
<keyword evidence="12" id="KW-1003">Cell membrane</keyword>
<reference evidence="14" key="1">
    <citation type="submission" date="2016-02" db="EMBL/GenBank/DDBJ databases">
        <title>Genome sequence of Bacillus trypoxylicola KCTC 13244(T).</title>
        <authorList>
            <person name="Jeong H."/>
            <person name="Park S.-H."/>
            <person name="Choi S.-K."/>
        </authorList>
    </citation>
    <scope>NUCLEOTIDE SEQUENCE [LARGE SCALE GENOMIC DNA]</scope>
    <source>
        <strain evidence="14">KCTC 13244</strain>
    </source>
</reference>
<dbReference type="AlphaFoldDB" id="A0A162F5C4"/>
<gene>
    <name evidence="12" type="primary">bdbC</name>
    <name evidence="14" type="ORF">AZF04_00390</name>
</gene>
<dbReference type="EMBL" id="LTAO01000001">
    <property type="protein sequence ID" value="KYG34828.1"/>
    <property type="molecule type" value="Genomic_DNA"/>
</dbReference>
<evidence type="ECO:0000313" key="14">
    <source>
        <dbReference type="EMBL" id="KYG34828.1"/>
    </source>
</evidence>
<evidence type="ECO:0000256" key="9">
    <source>
        <dbReference type="ARBA" id="ARBA00023157"/>
    </source>
</evidence>
<keyword evidence="11 12" id="KW-0676">Redox-active center</keyword>
<evidence type="ECO:0000256" key="13">
    <source>
        <dbReference type="SAM" id="Phobius"/>
    </source>
</evidence>
<proteinExistence type="inferred from homology"/>
<dbReference type="OrthoDB" id="158402at2"/>
<keyword evidence="4 12" id="KW-0812">Transmembrane</keyword>
<comment type="similarity">
    <text evidence="2 12">Belongs to the DsbB family. BdbC subfamily.</text>
</comment>
<evidence type="ECO:0000256" key="6">
    <source>
        <dbReference type="ARBA" id="ARBA00022989"/>
    </source>
</evidence>
<dbReference type="Proteomes" id="UP000075806">
    <property type="component" value="Unassembled WGS sequence"/>
</dbReference>
<dbReference type="InterPro" id="IPR003752">
    <property type="entry name" value="DiS_bond_form_DsbB/BdbC"/>
</dbReference>
<keyword evidence="15" id="KW-1185">Reference proteome</keyword>
<evidence type="ECO:0000256" key="4">
    <source>
        <dbReference type="ARBA" id="ARBA00022692"/>
    </source>
</evidence>
<keyword evidence="3 12" id="KW-0813">Transport</keyword>
<dbReference type="GO" id="GO:0005886">
    <property type="term" value="C:plasma membrane"/>
    <property type="evidence" value="ECO:0007669"/>
    <property type="project" value="UniProtKB-SubCell"/>
</dbReference>
<organism evidence="14 15">
    <name type="scientific">Alkalihalobacillus trypoxylicola</name>
    <dbReference type="NCBI Taxonomy" id="519424"/>
    <lineage>
        <taxon>Bacteria</taxon>
        <taxon>Bacillati</taxon>
        <taxon>Bacillota</taxon>
        <taxon>Bacilli</taxon>
        <taxon>Bacillales</taxon>
        <taxon>Bacillaceae</taxon>
        <taxon>Alkalihalobacillus</taxon>
    </lineage>
</organism>
<keyword evidence="9 12" id="KW-1015">Disulfide bond</keyword>
<evidence type="ECO:0000256" key="10">
    <source>
        <dbReference type="ARBA" id="ARBA00023186"/>
    </source>
</evidence>
<sequence length="143" mass="16239">MKKKIENLMLFGWATSLIATLGSLYFSQVRLFEPCTLCWYQRILMYPIVLILLIGIIRKDSSAAIYSFFLSIIGLCLSTYHYALQKMTFLNDAAPACGRVPCTGQYINWFGFITIPFLAGTAFLIISIVSYVVIRNRRGENKS</sequence>
<keyword evidence="5 12" id="KW-0249">Electron transport</keyword>
<dbReference type="InterPro" id="IPR012187">
    <property type="entry name" value="Disulphide_bond_form_BdbC"/>
</dbReference>
<comment type="subcellular location">
    <subcellularLocation>
        <location evidence="12">Cell membrane</location>
        <topology evidence="12">Multi-pass membrane protein</topology>
    </subcellularLocation>
    <subcellularLocation>
        <location evidence="1">Membrane</location>
        <topology evidence="1">Multi-pass membrane protein</topology>
    </subcellularLocation>
</comment>
<dbReference type="GO" id="GO:0015035">
    <property type="term" value="F:protein-disulfide reductase activity"/>
    <property type="evidence" value="ECO:0007669"/>
    <property type="project" value="UniProtKB-UniRule"/>
</dbReference>
<evidence type="ECO:0000256" key="8">
    <source>
        <dbReference type="ARBA" id="ARBA00023136"/>
    </source>
</evidence>
<dbReference type="PANTHER" id="PTHR43469:SF1">
    <property type="entry name" value="SPBETA PROPHAGE-DERIVED DISULFIDE BOND FORMATION PROTEIN B"/>
    <property type="match status" value="1"/>
</dbReference>
<dbReference type="NCBIfam" id="NF002849">
    <property type="entry name" value="PRK03113.1"/>
    <property type="match status" value="1"/>
</dbReference>
<evidence type="ECO:0000256" key="2">
    <source>
        <dbReference type="ARBA" id="ARBA00007602"/>
    </source>
</evidence>
<dbReference type="STRING" id="519424.AZF04_00390"/>
<comment type="function">
    <text evidence="12">Required for disulfide bond formation in some proteins.</text>
</comment>
<feature type="transmembrane region" description="Helical" evidence="13">
    <location>
        <begin position="109"/>
        <end position="134"/>
    </location>
</feature>
<dbReference type="SUPFAM" id="SSF158442">
    <property type="entry name" value="DsbB-like"/>
    <property type="match status" value="1"/>
</dbReference>
<feature type="transmembrane region" description="Helical" evidence="13">
    <location>
        <begin position="7"/>
        <end position="27"/>
    </location>
</feature>
<dbReference type="PANTHER" id="PTHR43469">
    <property type="entry name" value="DISULFIDE FORMATION PROTEIN-RELATED"/>
    <property type="match status" value="1"/>
</dbReference>